<dbReference type="Gene3D" id="3.30.230.10">
    <property type="match status" value="1"/>
</dbReference>
<dbReference type="GO" id="GO:0005524">
    <property type="term" value="F:ATP binding"/>
    <property type="evidence" value="ECO:0007669"/>
    <property type="project" value="UniProtKB-KW"/>
</dbReference>
<reference evidence="8" key="2">
    <citation type="journal article" date="2021" name="PeerJ">
        <title>Extensive microbial diversity within the chicken gut microbiome revealed by metagenomics and culture.</title>
        <authorList>
            <person name="Gilroy R."/>
            <person name="Ravi A."/>
            <person name="Getino M."/>
            <person name="Pursley I."/>
            <person name="Horton D.L."/>
            <person name="Alikhan N.F."/>
            <person name="Baker D."/>
            <person name="Gharbi K."/>
            <person name="Hall N."/>
            <person name="Watson M."/>
            <person name="Adriaenssens E.M."/>
            <person name="Foster-Nyarko E."/>
            <person name="Jarju S."/>
            <person name="Secka A."/>
            <person name="Antonio M."/>
            <person name="Oren A."/>
            <person name="Chaudhuri R.R."/>
            <person name="La Ragione R."/>
            <person name="Hildebrand F."/>
            <person name="Pallen M.J."/>
        </authorList>
    </citation>
    <scope>NUCLEOTIDE SEQUENCE</scope>
    <source>
        <strain evidence="8">4509</strain>
    </source>
</reference>
<dbReference type="PIRSF" id="PIRSF000530">
    <property type="entry name" value="Galactokinase"/>
    <property type="match status" value="1"/>
</dbReference>
<comment type="similarity">
    <text evidence="1">Belongs to the GHMP kinase family. GalK subfamily.</text>
</comment>
<proteinExistence type="inferred from homology"/>
<dbReference type="Gene3D" id="3.30.70.890">
    <property type="entry name" value="GHMP kinase, C-terminal domain"/>
    <property type="match status" value="1"/>
</dbReference>
<dbReference type="GO" id="GO:0006012">
    <property type="term" value="P:galactose metabolic process"/>
    <property type="evidence" value="ECO:0007669"/>
    <property type="project" value="InterPro"/>
</dbReference>
<protein>
    <submittedName>
        <fullName evidence="8">Galactokinase</fullName>
    </submittedName>
</protein>
<dbReference type="InterPro" id="IPR006206">
    <property type="entry name" value="Mevalonate/galactokinase"/>
</dbReference>
<evidence type="ECO:0000259" key="7">
    <source>
        <dbReference type="Pfam" id="PF10509"/>
    </source>
</evidence>
<dbReference type="PANTHER" id="PTHR10457:SF7">
    <property type="entry name" value="GALACTOKINASE-RELATED"/>
    <property type="match status" value="1"/>
</dbReference>
<evidence type="ECO:0000256" key="1">
    <source>
        <dbReference type="ARBA" id="ARBA00006566"/>
    </source>
</evidence>
<dbReference type="InterPro" id="IPR020568">
    <property type="entry name" value="Ribosomal_Su5_D2-typ_SF"/>
</dbReference>
<keyword evidence="4" id="KW-0418">Kinase</keyword>
<dbReference type="GO" id="GO:0004335">
    <property type="term" value="F:galactokinase activity"/>
    <property type="evidence" value="ECO:0007669"/>
    <property type="project" value="InterPro"/>
</dbReference>
<organism evidence="8 9">
    <name type="scientific">Candidatus Egerieicola faecale</name>
    <dbReference type="NCBI Taxonomy" id="2840774"/>
    <lineage>
        <taxon>Bacteria</taxon>
        <taxon>Bacillati</taxon>
        <taxon>Bacillota</taxon>
        <taxon>Clostridia</taxon>
        <taxon>Eubacteriales</taxon>
        <taxon>Oscillospiraceae</taxon>
        <taxon>Oscillospiraceae incertae sedis</taxon>
        <taxon>Candidatus Egerieicola</taxon>
    </lineage>
</organism>
<keyword evidence="5" id="KW-0067">ATP-binding</keyword>
<accession>A0A9D1LKC2</accession>
<evidence type="ECO:0000313" key="8">
    <source>
        <dbReference type="EMBL" id="HIU41891.1"/>
    </source>
</evidence>
<evidence type="ECO:0000313" key="9">
    <source>
        <dbReference type="Proteomes" id="UP000824082"/>
    </source>
</evidence>
<dbReference type="PROSITE" id="PS00627">
    <property type="entry name" value="GHMP_KINASES_ATP"/>
    <property type="match status" value="1"/>
</dbReference>
<comment type="caution">
    <text evidence="8">The sequence shown here is derived from an EMBL/GenBank/DDBJ whole genome shotgun (WGS) entry which is preliminary data.</text>
</comment>
<dbReference type="PANTHER" id="PTHR10457">
    <property type="entry name" value="MEVALONATE KINASE/GALACTOKINASE"/>
    <property type="match status" value="1"/>
</dbReference>
<dbReference type="InterPro" id="IPR014721">
    <property type="entry name" value="Ribsml_uS5_D2-typ_fold_subgr"/>
</dbReference>
<keyword evidence="3" id="KW-0547">Nucleotide-binding</keyword>
<dbReference type="InterPro" id="IPR019539">
    <property type="entry name" value="GalKase_N"/>
</dbReference>
<dbReference type="PRINTS" id="PR00473">
    <property type="entry name" value="GALCTOKINASE"/>
</dbReference>
<dbReference type="Pfam" id="PF00288">
    <property type="entry name" value="GHMP_kinases_N"/>
    <property type="match status" value="1"/>
</dbReference>
<dbReference type="AlphaFoldDB" id="A0A9D1LKC2"/>
<feature type="domain" description="Galactokinase N-terminal" evidence="7">
    <location>
        <begin position="47"/>
        <end position="95"/>
    </location>
</feature>
<evidence type="ECO:0000256" key="4">
    <source>
        <dbReference type="ARBA" id="ARBA00022777"/>
    </source>
</evidence>
<evidence type="ECO:0000256" key="2">
    <source>
        <dbReference type="ARBA" id="ARBA00022679"/>
    </source>
</evidence>
<evidence type="ECO:0000256" key="5">
    <source>
        <dbReference type="ARBA" id="ARBA00022840"/>
    </source>
</evidence>
<dbReference type="InterPro" id="IPR006204">
    <property type="entry name" value="GHMP_kinase_N_dom"/>
</dbReference>
<evidence type="ECO:0000256" key="3">
    <source>
        <dbReference type="ARBA" id="ARBA00022741"/>
    </source>
</evidence>
<gene>
    <name evidence="8" type="ORF">IAD19_04985</name>
</gene>
<evidence type="ECO:0000259" key="6">
    <source>
        <dbReference type="Pfam" id="PF00288"/>
    </source>
</evidence>
<sequence length="436" mass="47466">MELKTLAAWKGDLESGALDPALQRLYGADSFGAPKLRQRFLEALEGFGRTFPERTLTGLFSAPGRTEIGGNHTDHQQGWVLGAAVSLDVIGVVSPREDNIIRVQSQGYEMEEIDLSHLEPVAAEQETSQALIRGIAARFNQFGYRIGGFDAYTTSAVMKGGGLSSSAAFEVLIGTVLNHLYNGGLVDPQRIAQVGQYAENVYFGKQCGLMDQMVSAVGGFVSIDFGEELPKIRQIPFDFSKVRHHLCVTEVGSGHENLSGEYSAIPAEMKAVASCFGQEVLSRVSEEDFYIALPQLHGRVSDRAILRAAHFFGETRRARQQAQALERGDFPGFLELVRQSGLSSFRWLQNIFAPQNPTCQPVSLALLASEHLLQGKGACRVHGGGFAGTIQAFVPEELLCSYVKEMEELFGPGSCHRLAIRPWGGVCLHTPGAYAE</sequence>
<keyword evidence="2" id="KW-0808">Transferase</keyword>
<dbReference type="PRINTS" id="PR00959">
    <property type="entry name" value="MEVGALKINASE"/>
</dbReference>
<dbReference type="Proteomes" id="UP000824082">
    <property type="component" value="Unassembled WGS sequence"/>
</dbReference>
<dbReference type="InterPro" id="IPR000705">
    <property type="entry name" value="Galactokinase"/>
</dbReference>
<reference evidence="8" key="1">
    <citation type="submission" date="2020-10" db="EMBL/GenBank/DDBJ databases">
        <authorList>
            <person name="Gilroy R."/>
        </authorList>
    </citation>
    <scope>NUCLEOTIDE SEQUENCE</scope>
    <source>
        <strain evidence="8">4509</strain>
    </source>
</reference>
<feature type="domain" description="GHMP kinase N-terminal" evidence="6">
    <location>
        <begin position="131"/>
        <end position="219"/>
    </location>
</feature>
<dbReference type="Pfam" id="PF10509">
    <property type="entry name" value="GalKase_gal_bdg"/>
    <property type="match status" value="1"/>
</dbReference>
<dbReference type="SUPFAM" id="SSF55060">
    <property type="entry name" value="GHMP Kinase, C-terminal domain"/>
    <property type="match status" value="1"/>
</dbReference>
<name>A0A9D1LKC2_9FIRM</name>
<dbReference type="GO" id="GO:0005829">
    <property type="term" value="C:cytosol"/>
    <property type="evidence" value="ECO:0007669"/>
    <property type="project" value="TreeGrafter"/>
</dbReference>
<dbReference type="InterPro" id="IPR036554">
    <property type="entry name" value="GHMP_kinase_C_sf"/>
</dbReference>
<dbReference type="SUPFAM" id="SSF54211">
    <property type="entry name" value="Ribosomal protein S5 domain 2-like"/>
    <property type="match status" value="1"/>
</dbReference>
<dbReference type="EMBL" id="DVMX01000099">
    <property type="protein sequence ID" value="HIU41891.1"/>
    <property type="molecule type" value="Genomic_DNA"/>
</dbReference>
<dbReference type="InterPro" id="IPR006203">
    <property type="entry name" value="GHMP_knse_ATP-bd_CS"/>
</dbReference>